<dbReference type="PANTHER" id="PTHR46986:SF1">
    <property type="entry name" value="ENDORIBONUCLEASE YBEY, CHLOROPLASTIC"/>
    <property type="match status" value="1"/>
</dbReference>
<feature type="binding site" evidence="9">
    <location>
        <position position="126"/>
    </location>
    <ligand>
        <name>Zn(2+)</name>
        <dbReference type="ChEBI" id="CHEBI:29105"/>
        <note>catalytic</note>
    </ligand>
</feature>
<comment type="caution">
    <text evidence="10">The sequence shown here is derived from an EMBL/GenBank/DDBJ whole genome shotgun (WGS) entry which is preliminary data.</text>
</comment>
<feature type="binding site" evidence="9">
    <location>
        <position position="120"/>
    </location>
    <ligand>
        <name>Zn(2+)</name>
        <dbReference type="ChEBI" id="CHEBI:29105"/>
        <note>catalytic</note>
    </ligand>
</feature>
<evidence type="ECO:0000256" key="1">
    <source>
        <dbReference type="ARBA" id="ARBA00010875"/>
    </source>
</evidence>
<comment type="subcellular location">
    <subcellularLocation>
        <location evidence="9">Cytoplasm</location>
    </subcellularLocation>
</comment>
<keyword evidence="6 9" id="KW-0255">Endonuclease</keyword>
<dbReference type="RefSeq" id="WP_145080190.1">
    <property type="nucleotide sequence ID" value="NZ_VLKH01000002.1"/>
</dbReference>
<evidence type="ECO:0000256" key="3">
    <source>
        <dbReference type="ARBA" id="ARBA00022552"/>
    </source>
</evidence>
<comment type="cofactor">
    <cofactor evidence="9">
        <name>Zn(2+)</name>
        <dbReference type="ChEBI" id="CHEBI:29105"/>
    </cofactor>
    <text evidence="9">Binds 1 zinc ion.</text>
</comment>
<evidence type="ECO:0000256" key="8">
    <source>
        <dbReference type="ARBA" id="ARBA00022833"/>
    </source>
</evidence>
<dbReference type="GO" id="GO:0008270">
    <property type="term" value="F:zinc ion binding"/>
    <property type="evidence" value="ECO:0007669"/>
    <property type="project" value="UniProtKB-UniRule"/>
</dbReference>
<dbReference type="PROSITE" id="PS01306">
    <property type="entry name" value="UPF0054"/>
    <property type="match status" value="1"/>
</dbReference>
<dbReference type="HAMAP" id="MF_00009">
    <property type="entry name" value="Endoribonucl_YbeY"/>
    <property type="match status" value="1"/>
</dbReference>
<dbReference type="PANTHER" id="PTHR46986">
    <property type="entry name" value="ENDORIBONUCLEASE YBEY, CHLOROPLASTIC"/>
    <property type="match status" value="1"/>
</dbReference>
<keyword evidence="8 9" id="KW-0862">Zinc</keyword>
<name>A0A562JH29_9FIRM</name>
<feature type="binding site" evidence="9">
    <location>
        <position position="116"/>
    </location>
    <ligand>
        <name>Zn(2+)</name>
        <dbReference type="ChEBI" id="CHEBI:29105"/>
        <note>catalytic</note>
    </ligand>
</feature>
<reference evidence="10 11" key="1">
    <citation type="submission" date="2019-07" db="EMBL/GenBank/DDBJ databases">
        <title>Genomic Encyclopedia of Type Strains, Phase I: the one thousand microbial genomes (KMG-I) project.</title>
        <authorList>
            <person name="Kyrpides N."/>
        </authorList>
    </citation>
    <scope>NUCLEOTIDE SEQUENCE [LARGE SCALE GENOMIC DNA]</scope>
    <source>
        <strain evidence="10 11">DSM 13558</strain>
    </source>
</reference>
<evidence type="ECO:0000256" key="4">
    <source>
        <dbReference type="ARBA" id="ARBA00022722"/>
    </source>
</evidence>
<keyword evidence="11" id="KW-1185">Reference proteome</keyword>
<dbReference type="InterPro" id="IPR002036">
    <property type="entry name" value="YbeY"/>
</dbReference>
<dbReference type="NCBIfam" id="TIGR00043">
    <property type="entry name" value="rRNA maturation RNase YbeY"/>
    <property type="match status" value="1"/>
</dbReference>
<keyword evidence="3 9" id="KW-0698">rRNA processing</keyword>
<comment type="function">
    <text evidence="9">Single strand-specific metallo-endoribonuclease involved in late-stage 70S ribosome quality control and in maturation of the 3' terminus of the 16S rRNA.</text>
</comment>
<proteinExistence type="inferred from homology"/>
<organism evidence="10 11">
    <name type="scientific">Sedimentibacter saalensis</name>
    <dbReference type="NCBI Taxonomy" id="130788"/>
    <lineage>
        <taxon>Bacteria</taxon>
        <taxon>Bacillati</taxon>
        <taxon>Bacillota</taxon>
        <taxon>Tissierellia</taxon>
        <taxon>Sedimentibacter</taxon>
    </lineage>
</organism>
<keyword evidence="9" id="KW-0963">Cytoplasm</keyword>
<keyword evidence="7 9" id="KW-0378">Hydrolase</keyword>
<dbReference type="EC" id="3.1.-.-" evidence="9"/>
<evidence type="ECO:0000256" key="5">
    <source>
        <dbReference type="ARBA" id="ARBA00022723"/>
    </source>
</evidence>
<evidence type="ECO:0000313" key="11">
    <source>
        <dbReference type="Proteomes" id="UP000315343"/>
    </source>
</evidence>
<dbReference type="Pfam" id="PF02130">
    <property type="entry name" value="YbeY"/>
    <property type="match status" value="1"/>
</dbReference>
<sequence>MISVLFDNRQDIMEITEANEKAIETAVETVLMAENQSGNYEVSVSFVSNEEIRSLNKDFRNVDSETDVLSFPMDDDDEFDGVIILGDIVLSTQRIIEQANEFGHSLEREMIYLTVHSMLHLLGYDHMTTSEKEEMRQREKEIMKELQLFK</sequence>
<evidence type="ECO:0000256" key="9">
    <source>
        <dbReference type="HAMAP-Rule" id="MF_00009"/>
    </source>
</evidence>
<dbReference type="Gene3D" id="3.40.390.30">
    <property type="entry name" value="Metalloproteases ('zincins'), catalytic domain"/>
    <property type="match status" value="1"/>
</dbReference>
<dbReference type="AlphaFoldDB" id="A0A562JH29"/>
<dbReference type="GO" id="GO:0004521">
    <property type="term" value="F:RNA endonuclease activity"/>
    <property type="evidence" value="ECO:0007669"/>
    <property type="project" value="UniProtKB-UniRule"/>
</dbReference>
<dbReference type="InterPro" id="IPR023091">
    <property type="entry name" value="MetalPrtase_cat_dom_sf_prd"/>
</dbReference>
<comment type="similarity">
    <text evidence="1 9">Belongs to the endoribonuclease YbeY family.</text>
</comment>
<dbReference type="GO" id="GO:0004222">
    <property type="term" value="F:metalloendopeptidase activity"/>
    <property type="evidence" value="ECO:0007669"/>
    <property type="project" value="InterPro"/>
</dbReference>
<keyword evidence="5 9" id="KW-0479">Metal-binding</keyword>
<evidence type="ECO:0000256" key="7">
    <source>
        <dbReference type="ARBA" id="ARBA00022801"/>
    </source>
</evidence>
<keyword evidence="4 9" id="KW-0540">Nuclease</keyword>
<accession>A0A562JH29</accession>
<dbReference type="Proteomes" id="UP000315343">
    <property type="component" value="Unassembled WGS sequence"/>
</dbReference>
<dbReference type="GO" id="GO:0005737">
    <property type="term" value="C:cytoplasm"/>
    <property type="evidence" value="ECO:0007669"/>
    <property type="project" value="UniProtKB-SubCell"/>
</dbReference>
<dbReference type="GO" id="GO:0006364">
    <property type="term" value="P:rRNA processing"/>
    <property type="evidence" value="ECO:0007669"/>
    <property type="project" value="UniProtKB-UniRule"/>
</dbReference>
<gene>
    <name evidence="9" type="primary">ybeY</name>
    <name evidence="10" type="ORF">LY60_00768</name>
</gene>
<dbReference type="SUPFAM" id="SSF55486">
    <property type="entry name" value="Metalloproteases ('zincins'), catalytic domain"/>
    <property type="match status" value="1"/>
</dbReference>
<protein>
    <recommendedName>
        <fullName evidence="9">Endoribonuclease YbeY</fullName>
        <ecNumber evidence="9">3.1.-.-</ecNumber>
    </recommendedName>
</protein>
<dbReference type="EMBL" id="VLKH01000002">
    <property type="protein sequence ID" value="TWH82468.1"/>
    <property type="molecule type" value="Genomic_DNA"/>
</dbReference>
<evidence type="ECO:0000256" key="2">
    <source>
        <dbReference type="ARBA" id="ARBA00022517"/>
    </source>
</evidence>
<dbReference type="InterPro" id="IPR020549">
    <property type="entry name" value="YbeY_CS"/>
</dbReference>
<keyword evidence="2 9" id="KW-0690">Ribosome biogenesis</keyword>
<evidence type="ECO:0000313" key="10">
    <source>
        <dbReference type="EMBL" id="TWH82468.1"/>
    </source>
</evidence>
<evidence type="ECO:0000256" key="6">
    <source>
        <dbReference type="ARBA" id="ARBA00022759"/>
    </source>
</evidence>
<dbReference type="OrthoDB" id="9807740at2"/>